<reference evidence="3 4" key="1">
    <citation type="submission" date="2019-07" db="EMBL/GenBank/DDBJ databases">
        <title>Genomic Encyclopedia of Archaeal and Bacterial Type Strains, Phase II (KMG-II): from individual species to whole genera.</title>
        <authorList>
            <person name="Goeker M."/>
        </authorList>
    </citation>
    <scope>NUCLEOTIDE SEQUENCE [LARGE SCALE GENOMIC DNA]</scope>
    <source>
        <strain evidence="3 4">DSM 21935</strain>
    </source>
</reference>
<comment type="caution">
    <text evidence="3">The sequence shown here is derived from an EMBL/GenBank/DDBJ whole genome shotgun (WGS) entry which is preliminary data.</text>
</comment>
<feature type="domain" description="DUF4350" evidence="2">
    <location>
        <begin position="74"/>
        <end position="228"/>
    </location>
</feature>
<evidence type="ECO:0000313" key="3">
    <source>
        <dbReference type="EMBL" id="TYP92657.1"/>
    </source>
</evidence>
<accession>A0A5D3YHA6</accession>
<dbReference type="OrthoDB" id="1111222at2"/>
<dbReference type="Proteomes" id="UP000324595">
    <property type="component" value="Unassembled WGS sequence"/>
</dbReference>
<keyword evidence="1" id="KW-0472">Membrane</keyword>
<proteinExistence type="predicted"/>
<keyword evidence="1" id="KW-0812">Transmembrane</keyword>
<dbReference type="AlphaFoldDB" id="A0A5D3YHA6"/>
<evidence type="ECO:0000256" key="1">
    <source>
        <dbReference type="SAM" id="Phobius"/>
    </source>
</evidence>
<keyword evidence="4" id="KW-1185">Reference proteome</keyword>
<name>A0A5D3YHA6_9BACT</name>
<organism evidence="3 4">
    <name type="scientific">Fodinibius salinus</name>
    <dbReference type="NCBI Taxonomy" id="860790"/>
    <lineage>
        <taxon>Bacteria</taxon>
        <taxon>Pseudomonadati</taxon>
        <taxon>Balneolota</taxon>
        <taxon>Balneolia</taxon>
        <taxon>Balneolales</taxon>
        <taxon>Balneolaceae</taxon>
        <taxon>Fodinibius</taxon>
    </lineage>
</organism>
<dbReference type="RefSeq" id="WP_148899349.1">
    <property type="nucleotide sequence ID" value="NZ_VNHY01000003.1"/>
</dbReference>
<dbReference type="Pfam" id="PF14258">
    <property type="entry name" value="DUF4350"/>
    <property type="match status" value="1"/>
</dbReference>
<evidence type="ECO:0000313" key="4">
    <source>
        <dbReference type="Proteomes" id="UP000324595"/>
    </source>
</evidence>
<evidence type="ECO:0000259" key="2">
    <source>
        <dbReference type="Pfam" id="PF14258"/>
    </source>
</evidence>
<protein>
    <recommendedName>
        <fullName evidence="2">DUF4350 domain-containing protein</fullName>
    </recommendedName>
</protein>
<gene>
    <name evidence="3" type="ORF">LX73_2019</name>
</gene>
<dbReference type="EMBL" id="VNHY01000003">
    <property type="protein sequence ID" value="TYP92657.1"/>
    <property type="molecule type" value="Genomic_DNA"/>
</dbReference>
<dbReference type="InterPro" id="IPR025646">
    <property type="entry name" value="DUF4350"/>
</dbReference>
<feature type="transmembrane region" description="Helical" evidence="1">
    <location>
        <begin position="264"/>
        <end position="281"/>
    </location>
</feature>
<keyword evidence="1" id="KW-1133">Transmembrane helix</keyword>
<sequence length="397" mass="46540">MKKKHLYISILTVSLLAYFVYEWSQPKPINWTESYSGISKIPYGCFIMRDKLPQLFPEEDLRYQNKPVYTTDDSLKGKNIIFINNKFSPDKFETERLVRQVKEGKNIFISAYRIQGTLADTLGISLSEAPIFENGLKLLQQDTVHFSFTNKRLQKPGGWGYSKQLAEFHFTDFDTANTTVLGTTEKDQSNFIRIKNGDGAFYIHTVPYIFTNYYMRNYSQATYAFRTLSYLPKAPTAWDEYYKAGRATNSSPLRYIVSRDSLKWAWITTLCGLFLFIIFRAKRRERIIPIIEKPQNTTLQFIETIGRLSHQSGNRKELSDKKIIYLMDYIREELNVDVGREHPNFVQRVAQRTDTDIETVQHLFEQITAIKKKQDISAKELWKLNNQIETFYQQSSR</sequence>